<keyword evidence="1" id="KW-0472">Membrane</keyword>
<organism evidence="2 3">
    <name type="scientific">Corynebacterium gallinarum</name>
    <dbReference type="NCBI Taxonomy" id="2762214"/>
    <lineage>
        <taxon>Bacteria</taxon>
        <taxon>Bacillati</taxon>
        <taxon>Actinomycetota</taxon>
        <taxon>Actinomycetes</taxon>
        <taxon>Mycobacteriales</taxon>
        <taxon>Corynebacteriaceae</taxon>
        <taxon>Corynebacterium</taxon>
    </lineage>
</organism>
<evidence type="ECO:0000256" key="1">
    <source>
        <dbReference type="SAM" id="Phobius"/>
    </source>
</evidence>
<reference evidence="2 3" key="1">
    <citation type="submission" date="2020-08" db="EMBL/GenBank/DDBJ databases">
        <title>A Genomic Blueprint of the Chicken Gut Microbiome.</title>
        <authorList>
            <person name="Gilroy R."/>
            <person name="Ravi A."/>
            <person name="Getino M."/>
            <person name="Pursley I."/>
            <person name="Horton D.L."/>
            <person name="Alikhan N.-F."/>
            <person name="Baker D."/>
            <person name="Gharbi K."/>
            <person name="Hall N."/>
            <person name="Watson M."/>
            <person name="Adriaenssens E.M."/>
            <person name="Foster-Nyarko E."/>
            <person name="Jarju S."/>
            <person name="Secka A."/>
            <person name="Antonio M."/>
            <person name="Oren A."/>
            <person name="Chaudhuri R."/>
            <person name="La Ragione R.M."/>
            <person name="Hildebrand F."/>
            <person name="Pallen M.J."/>
        </authorList>
    </citation>
    <scope>NUCLEOTIDE SEQUENCE [LARGE SCALE GENOMIC DNA]</scope>
    <source>
        <strain evidence="2 3">Sa1YVA5</strain>
    </source>
</reference>
<gene>
    <name evidence="2" type="ORF">H9627_11645</name>
</gene>
<feature type="transmembrane region" description="Helical" evidence="1">
    <location>
        <begin position="35"/>
        <end position="53"/>
    </location>
</feature>
<comment type="caution">
    <text evidence="2">The sequence shown here is derived from an EMBL/GenBank/DDBJ whole genome shotgun (WGS) entry which is preliminary data.</text>
</comment>
<dbReference type="EMBL" id="JACSPR010000009">
    <property type="protein sequence ID" value="MBD8030963.1"/>
    <property type="molecule type" value="Genomic_DNA"/>
</dbReference>
<proteinExistence type="predicted"/>
<keyword evidence="3" id="KW-1185">Reference proteome</keyword>
<evidence type="ECO:0000313" key="3">
    <source>
        <dbReference type="Proteomes" id="UP000650224"/>
    </source>
</evidence>
<dbReference type="Proteomes" id="UP000650224">
    <property type="component" value="Unassembled WGS sequence"/>
</dbReference>
<keyword evidence="1" id="KW-1133">Transmembrane helix</keyword>
<protein>
    <submittedName>
        <fullName evidence="2">DUF4244 domain-containing protein</fullName>
    </submittedName>
</protein>
<dbReference type="AlphaFoldDB" id="A0A8I0LG47"/>
<keyword evidence="1" id="KW-0812">Transmembrane</keyword>
<dbReference type="Pfam" id="PF14029">
    <property type="entry name" value="DUF4244"/>
    <property type="match status" value="1"/>
</dbReference>
<sequence>MQKNPTPTTPTTAINPVHWALVTLRGEEGLTTVEYALGTLAAAALAILLYTVVNSGAVASAFEDIIVNALNTAP</sequence>
<accession>A0A8I0LG47</accession>
<dbReference type="RefSeq" id="WP_191734207.1">
    <property type="nucleotide sequence ID" value="NZ_JACSPR010000009.1"/>
</dbReference>
<dbReference type="InterPro" id="IPR025338">
    <property type="entry name" value="DUF4244"/>
</dbReference>
<name>A0A8I0LG47_9CORY</name>
<evidence type="ECO:0000313" key="2">
    <source>
        <dbReference type="EMBL" id="MBD8030963.1"/>
    </source>
</evidence>